<organism evidence="2 3">
    <name type="scientific">Staphylococcus aureus subsp. aureus DR10</name>
    <dbReference type="NCBI Taxonomy" id="1155079"/>
    <lineage>
        <taxon>Bacteria</taxon>
        <taxon>Bacillati</taxon>
        <taxon>Bacillota</taxon>
        <taxon>Bacilli</taxon>
        <taxon>Bacillales</taxon>
        <taxon>Staphylococcaceae</taxon>
        <taxon>Staphylococcus</taxon>
    </lineage>
</organism>
<feature type="compositionally biased region" description="Basic and acidic residues" evidence="1">
    <location>
        <begin position="42"/>
        <end position="52"/>
    </location>
</feature>
<feature type="compositionally biased region" description="Basic and acidic residues" evidence="1">
    <location>
        <begin position="25"/>
        <end position="35"/>
    </location>
</feature>
<evidence type="ECO:0000313" key="2">
    <source>
        <dbReference type="EMBL" id="EIA13144.1"/>
    </source>
</evidence>
<feature type="region of interest" description="Disordered" evidence="1">
    <location>
        <begin position="1"/>
        <end position="52"/>
    </location>
</feature>
<name>A0ABC9PX97_STAA5</name>
<gene>
    <name evidence="2" type="ORF">ST398NM02_1919</name>
</gene>
<dbReference type="EMBL" id="AIDT01000023">
    <property type="protein sequence ID" value="EIA13144.1"/>
    <property type="molecule type" value="Genomic_DNA"/>
</dbReference>
<reference evidence="2 3" key="1">
    <citation type="journal article" date="2012" name="MBio">
        <title>Identification of a highly transmissible animal-independent Staphylococcus aureus ST398 clone with distinct genomic and cell adhesion properties.</title>
        <authorList>
            <person name="Uhlemann A.C."/>
            <person name="Porcella S.F."/>
            <person name="Trivedi S."/>
            <person name="Sullivan S.B."/>
            <person name="Hafer C."/>
            <person name="Kennedy A.D."/>
            <person name="Barbian K.D."/>
            <person name="McCarthy A.J."/>
            <person name="Street C."/>
            <person name="Hirschberg D.L."/>
            <person name="Lipkin W.I."/>
            <person name="Lindsay J.A."/>
            <person name="DeLeo F.R."/>
            <person name="Lowy F.D."/>
        </authorList>
    </citation>
    <scope>NUCLEOTIDE SEQUENCE [LARGE SCALE GENOMIC DNA]</scope>
    <source>
        <strain evidence="2 3">DR10</strain>
    </source>
</reference>
<sequence length="52" mass="6181">MIMSKDKDPKLNYHEEENSMVTDFEDLKELGKEMEQISDQNDQEKNSEEDSQ</sequence>
<proteinExistence type="predicted"/>
<accession>A0ABC9PX97</accession>
<dbReference type="NCBIfam" id="NF040875">
    <property type="entry name" value="SAS053_fam"/>
    <property type="match status" value="1"/>
</dbReference>
<dbReference type="AlphaFoldDB" id="A0ABC9PX97"/>
<evidence type="ECO:0000256" key="1">
    <source>
        <dbReference type="SAM" id="MobiDB-lite"/>
    </source>
</evidence>
<protein>
    <recommendedName>
        <fullName evidence="4">Staphylococcal protein</fullName>
    </recommendedName>
</protein>
<evidence type="ECO:0000313" key="3">
    <source>
        <dbReference type="Proteomes" id="UP000003093"/>
    </source>
</evidence>
<evidence type="ECO:0008006" key="4">
    <source>
        <dbReference type="Google" id="ProtNLM"/>
    </source>
</evidence>
<comment type="caution">
    <text evidence="2">The sequence shown here is derived from an EMBL/GenBank/DDBJ whole genome shotgun (WGS) entry which is preliminary data.</text>
</comment>
<dbReference type="Proteomes" id="UP000003093">
    <property type="component" value="Unassembled WGS sequence"/>
</dbReference>
<feature type="compositionally biased region" description="Basic and acidic residues" evidence="1">
    <location>
        <begin position="1"/>
        <end position="17"/>
    </location>
</feature>